<dbReference type="InterPro" id="IPR011051">
    <property type="entry name" value="RmlC_Cupin_sf"/>
</dbReference>
<evidence type="ECO:0000313" key="3">
    <source>
        <dbReference type="Proteomes" id="UP000033900"/>
    </source>
</evidence>
<name>A0A0M2HV94_9MICO</name>
<dbReference type="RefSeq" id="WP_045256780.1">
    <property type="nucleotide sequence ID" value="NZ_JYJB01000007.1"/>
</dbReference>
<sequence length="107" mass="12035">MTIQPIDVARDEDIEGFLFDSPVSIMREYITTPGRGARLHRHPYVETFIIRSGRALFTVGEEQIVGVGGQIVVAPALVAHRFEVLDAGTYEATHVHANERFITEWLE</sequence>
<keyword evidence="3" id="KW-1185">Reference proteome</keyword>
<dbReference type="InterPro" id="IPR013096">
    <property type="entry name" value="Cupin_2"/>
</dbReference>
<protein>
    <submittedName>
        <fullName evidence="2">Cupin domain protein</fullName>
    </submittedName>
</protein>
<proteinExistence type="predicted"/>
<dbReference type="STRING" id="273678.RS84_01127"/>
<dbReference type="SUPFAM" id="SSF51182">
    <property type="entry name" value="RmlC-like cupins"/>
    <property type="match status" value="1"/>
</dbReference>
<dbReference type="OrthoDB" id="122936at2"/>
<dbReference type="Pfam" id="PF07883">
    <property type="entry name" value="Cupin_2"/>
    <property type="match status" value="1"/>
</dbReference>
<dbReference type="EMBL" id="JYJB01000007">
    <property type="protein sequence ID" value="KJL48368.1"/>
    <property type="molecule type" value="Genomic_DNA"/>
</dbReference>
<dbReference type="Proteomes" id="UP000033900">
    <property type="component" value="Unassembled WGS sequence"/>
</dbReference>
<dbReference type="AlphaFoldDB" id="A0A0M2HV94"/>
<feature type="domain" description="Cupin type-2" evidence="1">
    <location>
        <begin position="32"/>
        <end position="83"/>
    </location>
</feature>
<dbReference type="InterPro" id="IPR014710">
    <property type="entry name" value="RmlC-like_jellyroll"/>
</dbReference>
<reference evidence="2 3" key="1">
    <citation type="submission" date="2015-02" db="EMBL/GenBank/DDBJ databases">
        <title>Draft genome sequences of ten Microbacterium spp. with emphasis on heavy metal contaminated environments.</title>
        <authorList>
            <person name="Corretto E."/>
        </authorList>
    </citation>
    <scope>NUCLEOTIDE SEQUENCE [LARGE SCALE GENOMIC DNA]</scope>
    <source>
        <strain evidence="2 3">SA35</strain>
    </source>
</reference>
<organism evidence="2 3">
    <name type="scientific">Microbacterium hydrocarbonoxydans</name>
    <dbReference type="NCBI Taxonomy" id="273678"/>
    <lineage>
        <taxon>Bacteria</taxon>
        <taxon>Bacillati</taxon>
        <taxon>Actinomycetota</taxon>
        <taxon>Actinomycetes</taxon>
        <taxon>Micrococcales</taxon>
        <taxon>Microbacteriaceae</taxon>
        <taxon>Microbacterium</taxon>
    </lineage>
</organism>
<gene>
    <name evidence="2" type="ORF">RS84_01127</name>
</gene>
<dbReference type="PATRIC" id="fig|273678.4.peg.1123"/>
<comment type="caution">
    <text evidence="2">The sequence shown here is derived from an EMBL/GenBank/DDBJ whole genome shotgun (WGS) entry which is preliminary data.</text>
</comment>
<dbReference type="Gene3D" id="2.60.120.10">
    <property type="entry name" value="Jelly Rolls"/>
    <property type="match status" value="1"/>
</dbReference>
<evidence type="ECO:0000313" key="2">
    <source>
        <dbReference type="EMBL" id="KJL48368.1"/>
    </source>
</evidence>
<accession>A0A0M2HV94</accession>
<evidence type="ECO:0000259" key="1">
    <source>
        <dbReference type="Pfam" id="PF07883"/>
    </source>
</evidence>